<dbReference type="PANTHER" id="PTHR37819">
    <property type="entry name" value="PROTEIN PSIE"/>
    <property type="match status" value="1"/>
</dbReference>
<keyword evidence="5 8" id="KW-0812">Transmembrane</keyword>
<evidence type="ECO:0000313" key="10">
    <source>
        <dbReference type="Proteomes" id="UP001597267"/>
    </source>
</evidence>
<sequence>MDAFEKVIRIITNAILDIILMILAGLMIIAMFKQLYVLGQSTFAHFDKNSFETIIHGSLSFFMYFEFTMMIKKYVDEDRHIPIRYLIYIAITAILRQEMVVHDNAMETLILSVAIFLLVATLIALQITGERPTYQHPYQKKEKSKDKEENL</sequence>
<comment type="subcellular location">
    <subcellularLocation>
        <location evidence="1">Cell inner membrane</location>
        <topology evidence="1">Multi-pass membrane protein</topology>
    </subcellularLocation>
</comment>
<dbReference type="PIRSF" id="PIRSF029598">
    <property type="entry name" value="PsiE"/>
    <property type="match status" value="1"/>
</dbReference>
<evidence type="ECO:0000256" key="3">
    <source>
        <dbReference type="ARBA" id="ARBA00021903"/>
    </source>
</evidence>
<proteinExistence type="inferred from homology"/>
<keyword evidence="6 8" id="KW-1133">Transmembrane helix</keyword>
<evidence type="ECO:0000256" key="1">
    <source>
        <dbReference type="ARBA" id="ARBA00004429"/>
    </source>
</evidence>
<organism evidence="9 10">
    <name type="scientific">Agrilactobacillus yilanensis</name>
    <dbReference type="NCBI Taxonomy" id="2485997"/>
    <lineage>
        <taxon>Bacteria</taxon>
        <taxon>Bacillati</taxon>
        <taxon>Bacillota</taxon>
        <taxon>Bacilli</taxon>
        <taxon>Lactobacillales</taxon>
        <taxon>Lactobacillaceae</taxon>
        <taxon>Agrilactobacillus</taxon>
    </lineage>
</organism>
<evidence type="ECO:0000256" key="8">
    <source>
        <dbReference type="SAM" id="Phobius"/>
    </source>
</evidence>
<gene>
    <name evidence="9" type="ORF">ACFQ5M_07585</name>
</gene>
<dbReference type="InterPro" id="IPR020948">
    <property type="entry name" value="P_starv_induced_PsiE-like"/>
</dbReference>
<evidence type="ECO:0000256" key="6">
    <source>
        <dbReference type="ARBA" id="ARBA00022989"/>
    </source>
</evidence>
<feature type="transmembrane region" description="Helical" evidence="8">
    <location>
        <begin position="53"/>
        <end position="71"/>
    </location>
</feature>
<keyword evidence="10" id="KW-1185">Reference proteome</keyword>
<dbReference type="Proteomes" id="UP001597267">
    <property type="component" value="Unassembled WGS sequence"/>
</dbReference>
<evidence type="ECO:0000256" key="7">
    <source>
        <dbReference type="ARBA" id="ARBA00023136"/>
    </source>
</evidence>
<keyword evidence="7 8" id="KW-0472">Membrane</keyword>
<dbReference type="EMBL" id="JBHTOP010000022">
    <property type="protein sequence ID" value="MFD1671951.1"/>
    <property type="molecule type" value="Genomic_DNA"/>
</dbReference>
<protein>
    <recommendedName>
        <fullName evidence="3">Protein PsiE</fullName>
    </recommendedName>
</protein>
<evidence type="ECO:0000256" key="5">
    <source>
        <dbReference type="ARBA" id="ARBA00022692"/>
    </source>
</evidence>
<evidence type="ECO:0000256" key="4">
    <source>
        <dbReference type="ARBA" id="ARBA00022475"/>
    </source>
</evidence>
<dbReference type="InterPro" id="IPR009315">
    <property type="entry name" value="P_starv_induced_PsiE"/>
</dbReference>
<keyword evidence="4" id="KW-1003">Cell membrane</keyword>
<dbReference type="RefSeq" id="WP_125715852.1">
    <property type="nucleotide sequence ID" value="NZ_JBHTOP010000022.1"/>
</dbReference>
<accession>A0ABW4J6S1</accession>
<reference evidence="10" key="1">
    <citation type="journal article" date="2019" name="Int. J. Syst. Evol. Microbiol.">
        <title>The Global Catalogue of Microorganisms (GCM) 10K type strain sequencing project: providing services to taxonomists for standard genome sequencing and annotation.</title>
        <authorList>
            <consortium name="The Broad Institute Genomics Platform"/>
            <consortium name="The Broad Institute Genome Sequencing Center for Infectious Disease"/>
            <person name="Wu L."/>
            <person name="Ma J."/>
        </authorList>
    </citation>
    <scope>NUCLEOTIDE SEQUENCE [LARGE SCALE GENOMIC DNA]</scope>
    <source>
        <strain evidence="10">CCM 8896</strain>
    </source>
</reference>
<feature type="transmembrane region" description="Helical" evidence="8">
    <location>
        <begin position="7"/>
        <end position="33"/>
    </location>
</feature>
<feature type="transmembrane region" description="Helical" evidence="8">
    <location>
        <begin position="108"/>
        <end position="127"/>
    </location>
</feature>
<evidence type="ECO:0000256" key="2">
    <source>
        <dbReference type="ARBA" id="ARBA00005632"/>
    </source>
</evidence>
<comment type="similarity">
    <text evidence="2">Belongs to the PsiE family.</text>
</comment>
<evidence type="ECO:0000313" key="9">
    <source>
        <dbReference type="EMBL" id="MFD1671951.1"/>
    </source>
</evidence>
<dbReference type="PANTHER" id="PTHR37819:SF1">
    <property type="entry name" value="PROTEIN PSIE"/>
    <property type="match status" value="1"/>
</dbReference>
<name>A0ABW4J6S1_9LACO</name>
<dbReference type="Pfam" id="PF06146">
    <property type="entry name" value="PsiE"/>
    <property type="match status" value="1"/>
</dbReference>
<comment type="caution">
    <text evidence="9">The sequence shown here is derived from an EMBL/GenBank/DDBJ whole genome shotgun (WGS) entry which is preliminary data.</text>
</comment>